<dbReference type="EMBL" id="PNIX01000026">
    <property type="protein sequence ID" value="PMP84228.1"/>
    <property type="molecule type" value="Genomic_DNA"/>
</dbReference>
<evidence type="ECO:0000313" key="2">
    <source>
        <dbReference type="Proteomes" id="UP000236910"/>
    </source>
</evidence>
<evidence type="ECO:0008006" key="3">
    <source>
        <dbReference type="Google" id="ProtNLM"/>
    </source>
</evidence>
<sequence length="237" mass="28386">MDFSFNFYKEILNKLTKFLNPSFFQDYSEKGKLFLRHDVDIFAENVINMANIENDCGIHSIFFFQPNNDFYNILSSKTVKTIDELSKMGHQIGLHIDSPFEESVEDLPSAIERLYNFYSKYIPLTNVISFHHPPQKVMSGFETGSFINVYGDKYFRQIRYFSDSKRREFADQLFSSFDQDKEKSIQLLTHPFWWDHFSTNLWEAWERFLDVKKEGFKESLKEGFEPYRNFFDERFGK</sequence>
<dbReference type="InterPro" id="IPR011330">
    <property type="entry name" value="Glyco_hydro/deAcase_b/a-brl"/>
</dbReference>
<proteinExistence type="predicted"/>
<dbReference type="Proteomes" id="UP000236910">
    <property type="component" value="Unassembled WGS sequence"/>
</dbReference>
<organism evidence="1 2">
    <name type="scientific">Caldisericum exile</name>
    <dbReference type="NCBI Taxonomy" id="693075"/>
    <lineage>
        <taxon>Bacteria</taxon>
        <taxon>Pseudomonadati</taxon>
        <taxon>Caldisericota/Cryosericota group</taxon>
        <taxon>Caldisericota</taxon>
        <taxon>Caldisericia</taxon>
        <taxon>Caldisericales</taxon>
        <taxon>Caldisericaceae</taxon>
        <taxon>Caldisericum</taxon>
    </lineage>
</organism>
<dbReference type="AlphaFoldDB" id="A0A2J6X9R9"/>
<dbReference type="GO" id="GO:0005975">
    <property type="term" value="P:carbohydrate metabolic process"/>
    <property type="evidence" value="ECO:0007669"/>
    <property type="project" value="InterPro"/>
</dbReference>
<protein>
    <recommendedName>
        <fullName evidence="3">NodB homology domain-containing protein</fullName>
    </recommendedName>
</protein>
<dbReference type="SUPFAM" id="SSF88713">
    <property type="entry name" value="Glycoside hydrolase/deacetylase"/>
    <property type="match status" value="1"/>
</dbReference>
<reference evidence="1 2" key="1">
    <citation type="submission" date="2018-01" db="EMBL/GenBank/DDBJ databases">
        <title>Metagenomic assembled genomes from two thermal pools in the Uzon Caldera, Kamchatka, Russia.</title>
        <authorList>
            <person name="Wilkins L."/>
            <person name="Ettinger C."/>
        </authorList>
    </citation>
    <scope>NUCLEOTIDE SEQUENCE [LARGE SCALE GENOMIC DNA]</scope>
    <source>
        <strain evidence="1">ARK-10</strain>
    </source>
</reference>
<comment type="caution">
    <text evidence="1">The sequence shown here is derived from an EMBL/GenBank/DDBJ whole genome shotgun (WGS) entry which is preliminary data.</text>
</comment>
<accession>A0A2J6X9R9</accession>
<gene>
    <name evidence="1" type="ORF">C0175_00375</name>
</gene>
<name>A0A2J6X9R9_9BACT</name>
<evidence type="ECO:0000313" key="1">
    <source>
        <dbReference type="EMBL" id="PMP84228.1"/>
    </source>
</evidence>